<dbReference type="SUPFAM" id="SSF56112">
    <property type="entry name" value="Protein kinase-like (PK-like)"/>
    <property type="match status" value="1"/>
</dbReference>
<evidence type="ECO:0000256" key="8">
    <source>
        <dbReference type="SAM" id="Phobius"/>
    </source>
</evidence>
<reference evidence="10" key="1">
    <citation type="submission" date="2014-09" db="EMBL/GenBank/DDBJ databases">
        <title>Genome sequence of the luminous mushroom Mycena chlorophos for searching fungal bioluminescence genes.</title>
        <authorList>
            <person name="Tanaka Y."/>
            <person name="Kasuga D."/>
            <person name="Oba Y."/>
            <person name="Hase S."/>
            <person name="Sato K."/>
            <person name="Oba Y."/>
            <person name="Sakakibara Y."/>
        </authorList>
    </citation>
    <scope>NUCLEOTIDE SEQUENCE</scope>
</reference>
<feature type="region of interest" description="Disordered" evidence="7">
    <location>
        <begin position="124"/>
        <end position="147"/>
    </location>
</feature>
<feature type="region of interest" description="Disordered" evidence="7">
    <location>
        <begin position="451"/>
        <end position="470"/>
    </location>
</feature>
<feature type="compositionally biased region" description="Basic residues" evidence="7">
    <location>
        <begin position="1401"/>
        <end position="1417"/>
    </location>
</feature>
<keyword evidence="3 6" id="KW-0547">Nucleotide-binding</keyword>
<keyword evidence="5 6" id="KW-0067">ATP-binding</keyword>
<dbReference type="SMART" id="SM00220">
    <property type="entry name" value="S_TKc"/>
    <property type="match status" value="1"/>
</dbReference>
<keyword evidence="8" id="KW-0472">Membrane</keyword>
<feature type="region of interest" description="Disordered" evidence="7">
    <location>
        <begin position="1"/>
        <end position="62"/>
    </location>
</feature>
<keyword evidence="8" id="KW-0812">Transmembrane</keyword>
<dbReference type="Gene3D" id="1.20.930.20">
    <property type="entry name" value="Adaptor protein Cbl, N-terminal domain"/>
    <property type="match status" value="1"/>
</dbReference>
<feature type="compositionally biased region" description="Low complexity" evidence="7">
    <location>
        <begin position="53"/>
        <end position="62"/>
    </location>
</feature>
<feature type="compositionally biased region" description="Pro residues" evidence="7">
    <location>
        <begin position="454"/>
        <end position="465"/>
    </location>
</feature>
<feature type="region of interest" description="Disordered" evidence="7">
    <location>
        <begin position="353"/>
        <end position="376"/>
    </location>
</feature>
<evidence type="ECO:0000256" key="4">
    <source>
        <dbReference type="ARBA" id="ARBA00022777"/>
    </source>
</evidence>
<feature type="transmembrane region" description="Helical" evidence="8">
    <location>
        <begin position="1323"/>
        <end position="1346"/>
    </location>
</feature>
<evidence type="ECO:0000256" key="7">
    <source>
        <dbReference type="SAM" id="MobiDB-lite"/>
    </source>
</evidence>
<sequence length="1439" mass="157856">MSSENQSSPLPSPMDSSASATTLTGPSPTFNRPRGLSTMTIRPMPSRFGSGGLSPTTLSPTSHHSPLGFIHESDASAHNPVSSFLSRTRSKSHSFVNAPKLFTPAPPQEQAMVPTSWWGRNVRDESDPRPWSDPPKCQGTVPAEQADSWAHTRKRVSAAAGRILGASLPVAHEALLLTSEFLEVVPVPIPGLQEAAKLLLTIWDSVQSVDLNRMACLRLTERCAEILLSVREEIKDAGEKVAEELQMPIDKLVESFTRVQNFMLKQAHRPFLKRYLKRTEIIRDIAGCDKGLTDALSMFGFSIQIRILKQVQANERQRQSDARTLLEAVVRSQQQIPSAPSATLRGLGIIVPKDTSGLPPSSSHKSLSDDSESESIHPDAVLPTLQSLHTMQNHIDLAQDTADLRALMRDAVSCSSDAEMLRVLQVGREEYPEALKTLQRALERVSVINASPSPLLPEPTNPIPSHPSMLAPQSIERSVSASSSGSSAIGSSCNVGRDVLDREFMESGIDALRRLSKGTDLGLPSWTITRYEVDRDAKIGVGFFSSVYRGRWRNRTVAIKVLAPCTPQELFVKEVAIWKEFKHPHVLELYGASGASGDGPYFFVCPYEQYGSLSEFLRRISGGGSNIRERHASFPGRTAVGSGSSVARARHSASEDLSTLHCDTDLLRFMHEIAKGMDYLHGKGVLHGDLKAANILVDDHIHCLVSDFGQSELKSEVFRISGTTPPHGTLRWQAPELMLGHGQLTTAVDVYSFAICCVEILTMGKLPWPVSSDDDVRHFVLKEHTRPIVPPSRCYTPALQELLQACWSQDAFTRPPFSKVVREMKQLRKSFCGSTPSQDIPSPRIMQEANEDELYMSRPSPDMHPIPLPSDAPSYRSLAAFPFGPSLSTVPVCQPIREASEDSMSDLSHSFARSSLSYQEDTVATPRTHMTQVVFTPSKRGSTLLSSAIPQLNPSEEDLTNLLLNRVGNASPPPVDERMRKLRNERRYRLLLCHEFHPSLTLPLWNPTPISLGAVGYLSKPNGQFITIFNCFAPEKTAIGDLKSLPSVHGYGNVSVGAQRQDKRNAALRGLDAIAGLLTFKTRSDGPISQSVSRRYSYPLRAGHKTAYLCTETTMYRYVENLDAPKKWFKANVDAIMETYGPMHGIQKEDLFLVIGTLSAPDYGLFVSHRHADGQAHFNVFSSYKAGQTWGTFTTDTGSVGGPTYHEPVVGNPQSASKVSMNAPGTSGSSHLWDTVLVARLRFKPDVLDPTSFMSLLCSSSVPLSSWRRASPRSWSEPYRHPRPHSMPTLSIPDATTVLGHVFAESSAEAASLPNGRKAKTPMLAGAIIGSIMGTAYVIGFTIYFYKRWKRKKLKRRIEAGKAPPKPTPEPKERIVIPPDPAVMLGQHKGGDVVVVDEKKHHGNGHGHKHHRSKSNGHAHGLGGGGSTSNLGMILFLGM</sequence>
<keyword evidence="2" id="KW-0808">Transferase</keyword>
<keyword evidence="4" id="KW-0418">Kinase</keyword>
<dbReference type="InterPro" id="IPR051681">
    <property type="entry name" value="Ser/Thr_Kinases-Pseudokinases"/>
</dbReference>
<accession>A0ABQ0L0M0</accession>
<dbReference type="PROSITE" id="PS50011">
    <property type="entry name" value="PROTEIN_KINASE_DOM"/>
    <property type="match status" value="1"/>
</dbReference>
<keyword evidence="8" id="KW-1133">Transmembrane helix</keyword>
<feature type="compositionally biased region" description="Low complexity" evidence="7">
    <location>
        <begin position="356"/>
        <end position="365"/>
    </location>
</feature>
<dbReference type="EMBL" id="DF839922">
    <property type="protein sequence ID" value="GAT44628.1"/>
    <property type="molecule type" value="Genomic_DNA"/>
</dbReference>
<evidence type="ECO:0000256" key="1">
    <source>
        <dbReference type="ARBA" id="ARBA00022527"/>
    </source>
</evidence>
<dbReference type="InterPro" id="IPR008271">
    <property type="entry name" value="Ser/Thr_kinase_AS"/>
</dbReference>
<dbReference type="InterPro" id="IPR036537">
    <property type="entry name" value="Adaptor_Cbl_N_dom_sf"/>
</dbReference>
<feature type="domain" description="Protein kinase" evidence="9">
    <location>
        <begin position="533"/>
        <end position="827"/>
    </location>
</feature>
<evidence type="ECO:0000256" key="6">
    <source>
        <dbReference type="PROSITE-ProRule" id="PRU10141"/>
    </source>
</evidence>
<gene>
    <name evidence="10" type="ORF">MCHLO_02243</name>
</gene>
<evidence type="ECO:0000256" key="5">
    <source>
        <dbReference type="ARBA" id="ARBA00022840"/>
    </source>
</evidence>
<dbReference type="PROSITE" id="PS00107">
    <property type="entry name" value="PROTEIN_KINASE_ATP"/>
    <property type="match status" value="1"/>
</dbReference>
<evidence type="ECO:0000259" key="9">
    <source>
        <dbReference type="PROSITE" id="PS50011"/>
    </source>
</evidence>
<dbReference type="Gene3D" id="1.10.510.10">
    <property type="entry name" value="Transferase(Phosphotransferase) domain 1"/>
    <property type="match status" value="1"/>
</dbReference>
<dbReference type="Proteomes" id="UP000815677">
    <property type="component" value="Unassembled WGS sequence"/>
</dbReference>
<feature type="binding site" evidence="6">
    <location>
        <position position="560"/>
    </location>
    <ligand>
        <name>ATP</name>
        <dbReference type="ChEBI" id="CHEBI:30616"/>
    </ligand>
</feature>
<name>A0ABQ0L0M0_MYCCL</name>
<dbReference type="InterPro" id="IPR000719">
    <property type="entry name" value="Prot_kinase_dom"/>
</dbReference>
<dbReference type="InterPro" id="IPR059179">
    <property type="entry name" value="MLKL-like_MCAfunc"/>
</dbReference>
<evidence type="ECO:0000256" key="3">
    <source>
        <dbReference type="ARBA" id="ARBA00022741"/>
    </source>
</evidence>
<dbReference type="InterPro" id="IPR011009">
    <property type="entry name" value="Kinase-like_dom_sf"/>
</dbReference>
<dbReference type="PROSITE" id="PS00108">
    <property type="entry name" value="PROTEIN_KINASE_ST"/>
    <property type="match status" value="1"/>
</dbReference>
<dbReference type="Pfam" id="PF07714">
    <property type="entry name" value="PK_Tyr_Ser-Thr"/>
    <property type="match status" value="1"/>
</dbReference>
<dbReference type="InterPro" id="IPR017441">
    <property type="entry name" value="Protein_kinase_ATP_BS"/>
</dbReference>
<protein>
    <recommendedName>
        <fullName evidence="9">Protein kinase domain-containing protein</fullName>
    </recommendedName>
</protein>
<dbReference type="Gene3D" id="3.30.200.20">
    <property type="entry name" value="Phosphorylase Kinase, domain 1"/>
    <property type="match status" value="1"/>
</dbReference>
<keyword evidence="1" id="KW-0723">Serine/threonine-protein kinase</keyword>
<evidence type="ECO:0000313" key="10">
    <source>
        <dbReference type="EMBL" id="GAT44628.1"/>
    </source>
</evidence>
<dbReference type="CDD" id="cd21037">
    <property type="entry name" value="MLKL_NTD"/>
    <property type="match status" value="1"/>
</dbReference>
<organism evidence="10 11">
    <name type="scientific">Mycena chlorophos</name>
    <name type="common">Agaric fungus</name>
    <name type="synonym">Agaricus chlorophos</name>
    <dbReference type="NCBI Taxonomy" id="658473"/>
    <lineage>
        <taxon>Eukaryota</taxon>
        <taxon>Fungi</taxon>
        <taxon>Dikarya</taxon>
        <taxon>Basidiomycota</taxon>
        <taxon>Agaricomycotina</taxon>
        <taxon>Agaricomycetes</taxon>
        <taxon>Agaricomycetidae</taxon>
        <taxon>Agaricales</taxon>
        <taxon>Marasmiineae</taxon>
        <taxon>Mycenaceae</taxon>
        <taxon>Mycena</taxon>
    </lineage>
</organism>
<feature type="compositionally biased region" description="Polar residues" evidence="7">
    <location>
        <begin position="1"/>
        <end position="30"/>
    </location>
</feature>
<dbReference type="InterPro" id="IPR001245">
    <property type="entry name" value="Ser-Thr/Tyr_kinase_cat_dom"/>
</dbReference>
<proteinExistence type="predicted"/>
<feature type="region of interest" description="Disordered" evidence="7">
    <location>
        <begin position="1399"/>
        <end position="1425"/>
    </location>
</feature>
<dbReference type="PANTHER" id="PTHR44329">
    <property type="entry name" value="SERINE/THREONINE-PROTEIN KINASE TNNI3K-RELATED"/>
    <property type="match status" value="1"/>
</dbReference>
<keyword evidence="11" id="KW-1185">Reference proteome</keyword>
<evidence type="ECO:0000313" key="11">
    <source>
        <dbReference type="Proteomes" id="UP000815677"/>
    </source>
</evidence>
<dbReference type="PANTHER" id="PTHR44329:SF288">
    <property type="entry name" value="MITOGEN-ACTIVATED PROTEIN KINASE KINASE KINASE 20"/>
    <property type="match status" value="1"/>
</dbReference>
<evidence type="ECO:0000256" key="2">
    <source>
        <dbReference type="ARBA" id="ARBA00022679"/>
    </source>
</evidence>